<protein>
    <submittedName>
        <fullName evidence="1">Uncharacterized protein</fullName>
    </submittedName>
</protein>
<sequence length="13" mass="1618">MVLRFVSQSFLYK</sequence>
<accession>A0A0E9VTN5</accession>
<dbReference type="EMBL" id="GBXM01027877">
    <property type="protein sequence ID" value="JAH80700.1"/>
    <property type="molecule type" value="Transcribed_RNA"/>
</dbReference>
<evidence type="ECO:0000313" key="1">
    <source>
        <dbReference type="EMBL" id="JAH80700.1"/>
    </source>
</evidence>
<reference evidence="1" key="1">
    <citation type="submission" date="2014-11" db="EMBL/GenBank/DDBJ databases">
        <authorList>
            <person name="Amaro Gonzalez C."/>
        </authorList>
    </citation>
    <scope>NUCLEOTIDE SEQUENCE</scope>
</reference>
<reference evidence="1" key="2">
    <citation type="journal article" date="2015" name="Fish Shellfish Immunol.">
        <title>Early steps in the European eel (Anguilla anguilla)-Vibrio vulnificus interaction in the gills: Role of the RtxA13 toxin.</title>
        <authorList>
            <person name="Callol A."/>
            <person name="Pajuelo D."/>
            <person name="Ebbesson L."/>
            <person name="Teles M."/>
            <person name="MacKenzie S."/>
            <person name="Amaro C."/>
        </authorList>
    </citation>
    <scope>NUCLEOTIDE SEQUENCE</scope>
</reference>
<name>A0A0E9VTN5_ANGAN</name>
<proteinExistence type="predicted"/>
<organism evidence="1">
    <name type="scientific">Anguilla anguilla</name>
    <name type="common">European freshwater eel</name>
    <name type="synonym">Muraena anguilla</name>
    <dbReference type="NCBI Taxonomy" id="7936"/>
    <lineage>
        <taxon>Eukaryota</taxon>
        <taxon>Metazoa</taxon>
        <taxon>Chordata</taxon>
        <taxon>Craniata</taxon>
        <taxon>Vertebrata</taxon>
        <taxon>Euteleostomi</taxon>
        <taxon>Actinopterygii</taxon>
        <taxon>Neopterygii</taxon>
        <taxon>Teleostei</taxon>
        <taxon>Anguilliformes</taxon>
        <taxon>Anguillidae</taxon>
        <taxon>Anguilla</taxon>
    </lineage>
</organism>